<dbReference type="PROSITE" id="PS51257">
    <property type="entry name" value="PROKAR_LIPOPROTEIN"/>
    <property type="match status" value="1"/>
</dbReference>
<reference evidence="2 3" key="1">
    <citation type="submission" date="2018-02" db="EMBL/GenBank/DDBJ databases">
        <title>Comparative genomes isolates from brazilian mangrove.</title>
        <authorList>
            <person name="Araujo J.E."/>
            <person name="Taketani R.G."/>
            <person name="Silva M.C.P."/>
            <person name="Loureco M.V."/>
            <person name="Andreote F.D."/>
        </authorList>
    </citation>
    <scope>NUCLEOTIDE SEQUENCE [LARGE SCALE GENOMIC DNA]</scope>
    <source>
        <strain evidence="2 3">HEX-2 MGV</strain>
    </source>
</reference>
<evidence type="ECO:0000256" key="1">
    <source>
        <dbReference type="SAM" id="SignalP"/>
    </source>
</evidence>
<keyword evidence="1" id="KW-0732">Signal</keyword>
<comment type="caution">
    <text evidence="2">The sequence shown here is derived from an EMBL/GenBank/DDBJ whole genome shotgun (WGS) entry which is preliminary data.</text>
</comment>
<feature type="signal peptide" evidence="1">
    <location>
        <begin position="1"/>
        <end position="23"/>
    </location>
</feature>
<dbReference type="RefSeq" id="WP_105354800.1">
    <property type="nucleotide sequence ID" value="NZ_PUIA01000038.1"/>
</dbReference>
<evidence type="ECO:0000313" key="2">
    <source>
        <dbReference type="EMBL" id="PQO30747.1"/>
    </source>
</evidence>
<organism evidence="2 3">
    <name type="scientific">Blastopirellula marina</name>
    <dbReference type="NCBI Taxonomy" id="124"/>
    <lineage>
        <taxon>Bacteria</taxon>
        <taxon>Pseudomonadati</taxon>
        <taxon>Planctomycetota</taxon>
        <taxon>Planctomycetia</taxon>
        <taxon>Pirellulales</taxon>
        <taxon>Pirellulaceae</taxon>
        <taxon>Blastopirellula</taxon>
    </lineage>
</organism>
<dbReference type="AlphaFoldDB" id="A0A2S8FF27"/>
<dbReference type="EMBL" id="PUIA01000038">
    <property type="protein sequence ID" value="PQO30747.1"/>
    <property type="molecule type" value="Genomic_DNA"/>
</dbReference>
<dbReference type="OrthoDB" id="287951at2"/>
<evidence type="ECO:0008006" key="4">
    <source>
        <dbReference type="Google" id="ProtNLM"/>
    </source>
</evidence>
<name>A0A2S8FF27_9BACT</name>
<feature type="chain" id="PRO_5015636547" description="Carboxypeptidase regulatory-like domain-containing protein" evidence="1">
    <location>
        <begin position="24"/>
        <end position="129"/>
    </location>
</feature>
<gene>
    <name evidence="2" type="ORF">C5Y96_14915</name>
</gene>
<accession>A0A2S8FF27</accession>
<sequence>MHTKSIGLIAVMLLLGSVGCSQQATVTGVVTGNGKHVDNGQIVFRPIDGAGKVKPAAGTIQGDGTYQMRTAGNEPLSPGTYQVLYCPPDTLEDERGRAVKVSPWKSYKAPVDPITVEEGENYITIELSK</sequence>
<evidence type="ECO:0000313" key="3">
    <source>
        <dbReference type="Proteomes" id="UP000240009"/>
    </source>
</evidence>
<dbReference type="Proteomes" id="UP000240009">
    <property type="component" value="Unassembled WGS sequence"/>
</dbReference>
<protein>
    <recommendedName>
        <fullName evidence="4">Carboxypeptidase regulatory-like domain-containing protein</fullName>
    </recommendedName>
</protein>
<proteinExistence type="predicted"/>